<comment type="caution">
    <text evidence="2">The sequence shown here is derived from an EMBL/GenBank/DDBJ whole genome shotgun (WGS) entry which is preliminary data.</text>
</comment>
<feature type="compositionally biased region" description="Acidic residues" evidence="1">
    <location>
        <begin position="153"/>
        <end position="162"/>
    </location>
</feature>
<keyword evidence="3" id="KW-1185">Reference proteome</keyword>
<accession>A0ABW5P763</accession>
<sequence>MKTELPHLEDSSLTIYIRPVNLTRFQNEDELREKAIEWGLMTANAKTKSQYWYKGREYKRLCTLVGYDHPLTCVVEFQDGNLHNVHYAYLKEMQAAGFSAGPKVVQQDSDEADAGEDSEASAANAEADGADSQLASGGQAGAAAVSSGAGTEQPEEAEEAQSEEPKQAAKPAAKAAKAPKAPKAPKIVLPEEKMAASATVHEFTTKYNHFNDSEDEVVVYSDVKITKPDEEQVELDFAWSSYSGTLKKQELEAGDRITFEAKFADKKLNKEVRFKINNPSKIQKQ</sequence>
<evidence type="ECO:0000313" key="3">
    <source>
        <dbReference type="Proteomes" id="UP001597541"/>
    </source>
</evidence>
<dbReference type="Proteomes" id="UP001597541">
    <property type="component" value="Unassembled WGS sequence"/>
</dbReference>
<feature type="compositionally biased region" description="Low complexity" evidence="1">
    <location>
        <begin position="120"/>
        <end position="152"/>
    </location>
</feature>
<feature type="compositionally biased region" description="Low complexity" evidence="1">
    <location>
        <begin position="168"/>
        <end position="186"/>
    </location>
</feature>
<protein>
    <submittedName>
        <fullName evidence="2">Uncharacterized protein</fullName>
    </submittedName>
</protein>
<proteinExistence type="predicted"/>
<feature type="compositionally biased region" description="Acidic residues" evidence="1">
    <location>
        <begin position="108"/>
        <end position="119"/>
    </location>
</feature>
<evidence type="ECO:0000256" key="1">
    <source>
        <dbReference type="SAM" id="MobiDB-lite"/>
    </source>
</evidence>
<feature type="region of interest" description="Disordered" evidence="1">
    <location>
        <begin position="101"/>
        <end position="189"/>
    </location>
</feature>
<dbReference type="RefSeq" id="WP_377599371.1">
    <property type="nucleotide sequence ID" value="NZ_JBHUME010000002.1"/>
</dbReference>
<evidence type="ECO:0000313" key="2">
    <source>
        <dbReference type="EMBL" id="MFD2611076.1"/>
    </source>
</evidence>
<dbReference type="EMBL" id="JBHUME010000002">
    <property type="protein sequence ID" value="MFD2611076.1"/>
    <property type="molecule type" value="Genomic_DNA"/>
</dbReference>
<name>A0ABW5P763_9BACL</name>
<gene>
    <name evidence="2" type="ORF">ACFSUF_01405</name>
</gene>
<organism evidence="2 3">
    <name type="scientific">Paenibacillus gansuensis</name>
    <dbReference type="NCBI Taxonomy" id="306542"/>
    <lineage>
        <taxon>Bacteria</taxon>
        <taxon>Bacillati</taxon>
        <taxon>Bacillota</taxon>
        <taxon>Bacilli</taxon>
        <taxon>Bacillales</taxon>
        <taxon>Paenibacillaceae</taxon>
        <taxon>Paenibacillus</taxon>
    </lineage>
</organism>
<reference evidence="3" key="1">
    <citation type="journal article" date="2019" name="Int. J. Syst. Evol. Microbiol.">
        <title>The Global Catalogue of Microorganisms (GCM) 10K type strain sequencing project: providing services to taxonomists for standard genome sequencing and annotation.</title>
        <authorList>
            <consortium name="The Broad Institute Genomics Platform"/>
            <consortium name="The Broad Institute Genome Sequencing Center for Infectious Disease"/>
            <person name="Wu L."/>
            <person name="Ma J."/>
        </authorList>
    </citation>
    <scope>NUCLEOTIDE SEQUENCE [LARGE SCALE GENOMIC DNA]</scope>
    <source>
        <strain evidence="3">KCTC 3950</strain>
    </source>
</reference>